<feature type="region of interest" description="Disordered" evidence="1">
    <location>
        <begin position="30"/>
        <end position="84"/>
    </location>
</feature>
<dbReference type="Proteomes" id="UP000595610">
    <property type="component" value="Chromosome 2"/>
</dbReference>
<evidence type="ECO:0008006" key="5">
    <source>
        <dbReference type="Google" id="ProtNLM"/>
    </source>
</evidence>
<dbReference type="AlphaFoldDB" id="A0A7T4N5W4"/>
<evidence type="ECO:0000313" key="4">
    <source>
        <dbReference type="Proteomes" id="UP000595610"/>
    </source>
</evidence>
<proteinExistence type="predicted"/>
<protein>
    <recommendedName>
        <fullName evidence="5">Secreted protein</fullName>
    </recommendedName>
</protein>
<feature type="compositionally biased region" description="Polar residues" evidence="1">
    <location>
        <begin position="36"/>
        <end position="46"/>
    </location>
</feature>
<feature type="compositionally biased region" description="Polar residues" evidence="1">
    <location>
        <begin position="69"/>
        <end position="78"/>
    </location>
</feature>
<accession>A0A7T4N5W4</accession>
<feature type="chain" id="PRO_5032519619" description="Secreted protein" evidence="2">
    <location>
        <begin position="20"/>
        <end position="84"/>
    </location>
</feature>
<keyword evidence="2" id="KW-0732">Signal</keyword>
<sequence length="84" mass="8823">MKKFSSTAFLAAVAVVSSATVMQIRDDLPSADASPANAQATMSSCGTARDGLLPASCEPTPTRGERQMAPTTQPQQGARRQIWV</sequence>
<keyword evidence="4" id="KW-1185">Reference proteome</keyword>
<evidence type="ECO:0000256" key="2">
    <source>
        <dbReference type="SAM" id="SignalP"/>
    </source>
</evidence>
<evidence type="ECO:0000256" key="1">
    <source>
        <dbReference type="SAM" id="MobiDB-lite"/>
    </source>
</evidence>
<dbReference type="KEGG" id="pgis:I6I06_23815"/>
<dbReference type="EMBL" id="CP066076">
    <property type="protein sequence ID" value="QQC65830.1"/>
    <property type="molecule type" value="Genomic_DNA"/>
</dbReference>
<gene>
    <name evidence="3" type="ORF">I6I06_23815</name>
</gene>
<organism evidence="3 4">
    <name type="scientific">Paraburkholderia ginsengisoli</name>
    <dbReference type="NCBI Taxonomy" id="311231"/>
    <lineage>
        <taxon>Bacteria</taxon>
        <taxon>Pseudomonadati</taxon>
        <taxon>Pseudomonadota</taxon>
        <taxon>Betaproteobacteria</taxon>
        <taxon>Burkholderiales</taxon>
        <taxon>Burkholderiaceae</taxon>
        <taxon>Paraburkholderia</taxon>
    </lineage>
</organism>
<evidence type="ECO:0000313" key="3">
    <source>
        <dbReference type="EMBL" id="QQC65830.1"/>
    </source>
</evidence>
<dbReference type="RefSeq" id="WP_042325208.1">
    <property type="nucleotide sequence ID" value="NZ_CP066076.1"/>
</dbReference>
<feature type="signal peptide" evidence="2">
    <location>
        <begin position="1"/>
        <end position="19"/>
    </location>
</feature>
<reference evidence="3 4" key="1">
    <citation type="submission" date="2020-12" db="EMBL/GenBank/DDBJ databases">
        <title>FDA dAtabase for Regulatory Grade micrObial Sequences (FDA-ARGOS): Supporting development and validation of Infectious Disease Dx tests.</title>
        <authorList>
            <person name="Nelson B."/>
            <person name="Plummer A."/>
            <person name="Tallon L."/>
            <person name="Sadzewicz L."/>
            <person name="Zhao X."/>
            <person name="Boylan J."/>
            <person name="Ott S."/>
            <person name="Bowen H."/>
            <person name="Vavikolanu K."/>
            <person name="Mehta A."/>
            <person name="Aluvathingal J."/>
            <person name="Nadendla S."/>
            <person name="Myers T."/>
            <person name="Yan Y."/>
            <person name="Sichtig H."/>
        </authorList>
    </citation>
    <scope>NUCLEOTIDE SEQUENCE [LARGE SCALE GENOMIC DNA]</scope>
    <source>
        <strain evidence="3 4">FDAARGOS_1049</strain>
    </source>
</reference>
<name>A0A7T4N5W4_9BURK</name>